<dbReference type="Proteomes" id="UP000306985">
    <property type="component" value="Unassembled WGS sequence"/>
</dbReference>
<comment type="caution">
    <text evidence="3">The sequence shown here is derived from an EMBL/GenBank/DDBJ whole genome shotgun (WGS) entry which is preliminary data.</text>
</comment>
<reference evidence="3 4" key="1">
    <citation type="submission" date="2019-05" db="EMBL/GenBank/DDBJ databases">
        <title>Nakamurella sp. N5BH11, whole genome shotgun sequence.</title>
        <authorList>
            <person name="Tuo L."/>
        </authorList>
    </citation>
    <scope>NUCLEOTIDE SEQUENCE [LARGE SCALE GENOMIC DNA]</scope>
    <source>
        <strain evidence="3 4">N5BH11</strain>
    </source>
</reference>
<dbReference type="Pfam" id="PF01841">
    <property type="entry name" value="Transglut_core"/>
    <property type="match status" value="1"/>
</dbReference>
<dbReference type="EMBL" id="SZZH01000001">
    <property type="protein sequence ID" value="TKV60381.1"/>
    <property type="molecule type" value="Genomic_DNA"/>
</dbReference>
<accession>A0A4U6QJC1</accession>
<feature type="region of interest" description="Disordered" evidence="1">
    <location>
        <begin position="45"/>
        <end position="69"/>
    </location>
</feature>
<dbReference type="Pfam" id="PF08379">
    <property type="entry name" value="Bact_transglu_N"/>
    <property type="match status" value="1"/>
</dbReference>
<feature type="domain" description="Transglutaminase-like" evidence="2">
    <location>
        <begin position="187"/>
        <end position="257"/>
    </location>
</feature>
<keyword evidence="4" id="KW-1185">Reference proteome</keyword>
<dbReference type="Gene3D" id="3.10.620.30">
    <property type="match status" value="1"/>
</dbReference>
<dbReference type="InterPro" id="IPR002931">
    <property type="entry name" value="Transglutaminase-like"/>
</dbReference>
<organism evidence="3 4">
    <name type="scientific">Nakamurella flava</name>
    <dbReference type="NCBI Taxonomy" id="2576308"/>
    <lineage>
        <taxon>Bacteria</taxon>
        <taxon>Bacillati</taxon>
        <taxon>Actinomycetota</taxon>
        <taxon>Actinomycetes</taxon>
        <taxon>Nakamurellales</taxon>
        <taxon>Nakamurellaceae</taxon>
        <taxon>Nakamurella</taxon>
    </lineage>
</organism>
<proteinExistence type="predicted"/>
<sequence length="303" mass="33093">MTTGGAVVPDDAVVTTRRYRIEHRTEYRYSDEVSSSYGRVSLRPRDFPGQQCQDHQLTVDPVPDDESDGSDVYGNHTGYYQISHPHRVLSVVGVSRVQVQRPVVDEVAAGQPWESARPAGPLGARAMEFALPSTRIQLGPDVAAYAARSLQPGRPLLDAVLDLTHRIHADFRYDSEATTVSSTIADVLNTRAGVCQDFAHLAVAALRTQGLACRYVSGYLATDPPPGRERMVGADASHAWAAVRLPDGEWVGFDPTNDQLADERYTVLAWGRDYEDVAPLRGIIFTDAESSEMSVSVDVAPLD</sequence>
<dbReference type="RefSeq" id="WP_137447685.1">
    <property type="nucleotide sequence ID" value="NZ_SZZH01000001.1"/>
</dbReference>
<evidence type="ECO:0000313" key="4">
    <source>
        <dbReference type="Proteomes" id="UP000306985"/>
    </source>
</evidence>
<dbReference type="InterPro" id="IPR038765">
    <property type="entry name" value="Papain-like_cys_pep_sf"/>
</dbReference>
<protein>
    <submittedName>
        <fullName evidence="3">Transglutaminase family protein</fullName>
    </submittedName>
</protein>
<dbReference type="InterPro" id="IPR013589">
    <property type="entry name" value="Bac_transglu_N"/>
</dbReference>
<dbReference type="PANTHER" id="PTHR33490:SF7">
    <property type="entry name" value="BLR2979 PROTEIN"/>
    <property type="match status" value="1"/>
</dbReference>
<evidence type="ECO:0000313" key="3">
    <source>
        <dbReference type="EMBL" id="TKV60381.1"/>
    </source>
</evidence>
<dbReference type="AlphaFoldDB" id="A0A4U6QJC1"/>
<dbReference type="PANTHER" id="PTHR33490">
    <property type="entry name" value="BLR5614 PROTEIN-RELATED"/>
    <property type="match status" value="1"/>
</dbReference>
<dbReference type="SUPFAM" id="SSF54001">
    <property type="entry name" value="Cysteine proteinases"/>
    <property type="match status" value="1"/>
</dbReference>
<dbReference type="SMART" id="SM00460">
    <property type="entry name" value="TGc"/>
    <property type="match status" value="1"/>
</dbReference>
<evidence type="ECO:0000256" key="1">
    <source>
        <dbReference type="SAM" id="MobiDB-lite"/>
    </source>
</evidence>
<evidence type="ECO:0000259" key="2">
    <source>
        <dbReference type="SMART" id="SM00460"/>
    </source>
</evidence>
<gene>
    <name evidence="3" type="ORF">FDO65_01290</name>
</gene>
<dbReference type="OrthoDB" id="9804023at2"/>
<name>A0A4U6QJC1_9ACTN</name>